<dbReference type="EMBL" id="VFIA01000042">
    <property type="protein sequence ID" value="MBC3794295.1"/>
    <property type="molecule type" value="Genomic_DNA"/>
</dbReference>
<gene>
    <name evidence="1" type="ORF">FH603_4822</name>
</gene>
<name>A0ABR6WCK8_9BACT</name>
<dbReference type="Proteomes" id="UP000700732">
    <property type="component" value="Unassembled WGS sequence"/>
</dbReference>
<keyword evidence="2" id="KW-1185">Reference proteome</keyword>
<reference evidence="1 2" key="1">
    <citation type="submission" date="2019-06" db="EMBL/GenBank/DDBJ databases">
        <title>Spirosoma utsteinense sp. nov. isolated from Antarctic ice-free soils.</title>
        <authorList>
            <person name="Tahon G."/>
        </authorList>
    </citation>
    <scope>NUCLEOTIDE SEQUENCE [LARGE SCALE GENOMIC DNA]</scope>
    <source>
        <strain evidence="1 2">LMG 31447</strain>
    </source>
</reference>
<proteinExistence type="predicted"/>
<protein>
    <submittedName>
        <fullName evidence="1">Uncharacterized protein</fullName>
    </submittedName>
</protein>
<comment type="caution">
    <text evidence="1">The sequence shown here is derived from an EMBL/GenBank/DDBJ whole genome shotgun (WGS) entry which is preliminary data.</text>
</comment>
<dbReference type="RefSeq" id="WP_186740631.1">
    <property type="nucleotide sequence ID" value="NZ_VFIA01000042.1"/>
</dbReference>
<evidence type="ECO:0000313" key="1">
    <source>
        <dbReference type="EMBL" id="MBC3794295.1"/>
    </source>
</evidence>
<accession>A0ABR6WCK8</accession>
<sequence>MSFLPSSINRFRISVSSVLLFILLFTSLLVLAQVTLKYRMLNGYVLSSDAPVNKGKPTLFVFEQSETFWQVFRPAASGLAAVVSKRPDQANFNREMVIGITIPPTNKPPKLSISKVFVQDSTLTVRYIRMKDTTSVDPKAIMAQPILVVAIPKQIVLRTRLVENGKVIQTLRKHEEGD</sequence>
<evidence type="ECO:0000313" key="2">
    <source>
        <dbReference type="Proteomes" id="UP000700732"/>
    </source>
</evidence>
<organism evidence="1 2">
    <name type="scientific">Spirosoma utsteinense</name>
    <dbReference type="NCBI Taxonomy" id="2585773"/>
    <lineage>
        <taxon>Bacteria</taxon>
        <taxon>Pseudomonadati</taxon>
        <taxon>Bacteroidota</taxon>
        <taxon>Cytophagia</taxon>
        <taxon>Cytophagales</taxon>
        <taxon>Cytophagaceae</taxon>
        <taxon>Spirosoma</taxon>
    </lineage>
</organism>